<dbReference type="SUPFAM" id="SSF158499">
    <property type="entry name" value="DnaD domain-like"/>
    <property type="match status" value="1"/>
</dbReference>
<dbReference type="InterPro" id="IPR034829">
    <property type="entry name" value="DnaD-like_sf"/>
</dbReference>
<evidence type="ECO:0000313" key="6">
    <source>
        <dbReference type="Proteomes" id="UP000823123"/>
    </source>
</evidence>
<evidence type="ECO:0000313" key="5">
    <source>
        <dbReference type="EMBL" id="MBK1468831.1"/>
    </source>
</evidence>
<keyword evidence="6" id="KW-1185">Reference proteome</keyword>
<keyword evidence="2" id="KW-0175">Coiled coil</keyword>
<evidence type="ECO:0000256" key="1">
    <source>
        <dbReference type="ARBA" id="ARBA00093462"/>
    </source>
</evidence>
<evidence type="ECO:0000259" key="4">
    <source>
        <dbReference type="Pfam" id="PF07261"/>
    </source>
</evidence>
<protein>
    <submittedName>
        <fullName evidence="5">Replication initiator protein A</fullName>
    </submittedName>
</protein>
<organism evidence="5 6">
    <name type="scientific">Parvimonas parva</name>
    <dbReference type="NCBI Taxonomy" id="2769485"/>
    <lineage>
        <taxon>Bacteria</taxon>
        <taxon>Bacillati</taxon>
        <taxon>Bacillota</taxon>
        <taxon>Tissierellia</taxon>
        <taxon>Tissierellales</taxon>
        <taxon>Peptoniphilaceae</taxon>
        <taxon>Parvimonas</taxon>
    </lineage>
</organism>
<dbReference type="Gene3D" id="1.10.10.630">
    <property type="entry name" value="DnaD domain-like"/>
    <property type="match status" value="1"/>
</dbReference>
<dbReference type="InterPro" id="IPR006343">
    <property type="entry name" value="DnaB/C_C"/>
</dbReference>
<reference evidence="5 6" key="1">
    <citation type="submission" date="2020-09" db="EMBL/GenBank/DDBJ databases">
        <title>Parvimonas S3374 sp. nov.</title>
        <authorList>
            <person name="Buhl M."/>
        </authorList>
    </citation>
    <scope>NUCLEOTIDE SEQUENCE [LARGE SCALE GENOMIC DNA]</scope>
    <source>
        <strain evidence="5 6">S3374</strain>
    </source>
</reference>
<feature type="domain" description="Replication initiator A N-terminal" evidence="3">
    <location>
        <begin position="30"/>
        <end position="104"/>
    </location>
</feature>
<evidence type="ECO:0000256" key="2">
    <source>
        <dbReference type="SAM" id="Coils"/>
    </source>
</evidence>
<comment type="caution">
    <text evidence="5">The sequence shown here is derived from an EMBL/GenBank/DDBJ whole genome shotgun (WGS) entry which is preliminary data.</text>
</comment>
<dbReference type="EMBL" id="JACVDA010000015">
    <property type="protein sequence ID" value="MBK1468831.1"/>
    <property type="molecule type" value="Genomic_DNA"/>
</dbReference>
<comment type="similarity">
    <text evidence="1">Belongs to the DnaB/DnaD family.</text>
</comment>
<proteinExistence type="inferred from homology"/>
<accession>A0ABS1C9Q6</accession>
<feature type="domain" description="DnaB/C C-terminal" evidence="4">
    <location>
        <begin position="360"/>
        <end position="432"/>
    </location>
</feature>
<dbReference type="Proteomes" id="UP000823123">
    <property type="component" value="Unassembled WGS sequence"/>
</dbReference>
<dbReference type="Pfam" id="PF06970">
    <property type="entry name" value="RepA_N"/>
    <property type="match status" value="1"/>
</dbReference>
<name>A0ABS1C9Q6_9FIRM</name>
<dbReference type="Pfam" id="PF07261">
    <property type="entry name" value="DnaB_2"/>
    <property type="match status" value="1"/>
</dbReference>
<evidence type="ECO:0000259" key="3">
    <source>
        <dbReference type="Pfam" id="PF06970"/>
    </source>
</evidence>
<dbReference type="RefSeq" id="WP_201275734.1">
    <property type="nucleotide sequence ID" value="NZ_JACVDA010000015.1"/>
</dbReference>
<dbReference type="InterPro" id="IPR010724">
    <property type="entry name" value="RepA_N"/>
</dbReference>
<sequence>MLILENVNSNKSSLKSLRDFRNLKDFKRENSYYRIPQIFFNKEKYKLTIGAKLLYAVLRDRINLSMKNKWTDEKGNVYCVFSDENLSKLLQVTKRTIQNWKYELVNNNLLFIEKQRDFTLAPRLFLLRVTKDKNNKMFRLDSVDESFKYYRIAKKLFVDNAFKVLNFKEKVFFQVVENKFLQNKKHSDTVFFTNSDLVNDLGISKPTIIKYKNKIVDLGLLNKQDNKLVVKKVYLKSIKSTYTDSINDFYDKVNSLGVKNKKKTKFFSLLNRVIENKLKNLNSKDKFRFIEKIINLKGKDIVELVKKLCKIDFSSVTNIVEYISKILLNTAKNRLILSDIDVANQLFEKREIEEENLLIQIEKLREEKLTEEEKNKIKDFISTKKQYKVAFDERLFLIATKYAHIFNKKSISYIIGIVRNWSLDNIKKFTDLTKDNFTLEYHKYYPSRLTIFKDWLKFNYQISI</sequence>
<feature type="coiled-coil region" evidence="2">
    <location>
        <begin position="347"/>
        <end position="374"/>
    </location>
</feature>
<gene>
    <name evidence="5" type="ORF">IBJ83_05810</name>
</gene>